<name>A0A0E9WIL5_ANGAN</name>
<protein>
    <submittedName>
        <fullName evidence="1">Uncharacterized protein</fullName>
    </submittedName>
</protein>
<organism evidence="1">
    <name type="scientific">Anguilla anguilla</name>
    <name type="common">European freshwater eel</name>
    <name type="synonym">Muraena anguilla</name>
    <dbReference type="NCBI Taxonomy" id="7936"/>
    <lineage>
        <taxon>Eukaryota</taxon>
        <taxon>Metazoa</taxon>
        <taxon>Chordata</taxon>
        <taxon>Craniata</taxon>
        <taxon>Vertebrata</taxon>
        <taxon>Euteleostomi</taxon>
        <taxon>Actinopterygii</taxon>
        <taxon>Neopterygii</taxon>
        <taxon>Teleostei</taxon>
        <taxon>Anguilliformes</taxon>
        <taxon>Anguillidae</taxon>
        <taxon>Anguilla</taxon>
    </lineage>
</organism>
<accession>A0A0E9WIL5</accession>
<evidence type="ECO:0000313" key="1">
    <source>
        <dbReference type="EMBL" id="JAH90146.1"/>
    </source>
</evidence>
<proteinExistence type="predicted"/>
<dbReference type="AlphaFoldDB" id="A0A0E9WIL5"/>
<reference evidence="1" key="2">
    <citation type="journal article" date="2015" name="Fish Shellfish Immunol.">
        <title>Early steps in the European eel (Anguilla anguilla)-Vibrio vulnificus interaction in the gills: Role of the RtxA13 toxin.</title>
        <authorList>
            <person name="Callol A."/>
            <person name="Pajuelo D."/>
            <person name="Ebbesson L."/>
            <person name="Teles M."/>
            <person name="MacKenzie S."/>
            <person name="Amaro C."/>
        </authorList>
    </citation>
    <scope>NUCLEOTIDE SEQUENCE</scope>
</reference>
<reference evidence="1" key="1">
    <citation type="submission" date="2014-11" db="EMBL/GenBank/DDBJ databases">
        <authorList>
            <person name="Amaro Gonzalez C."/>
        </authorList>
    </citation>
    <scope>NUCLEOTIDE SEQUENCE</scope>
</reference>
<sequence>MVPVIELQVECRVWGRRGCIRKTEKSTYFPSGLTCREGKSQYCRKMCRQTDGKSKFPVFGTRLVEL</sequence>
<dbReference type="EMBL" id="GBXM01018431">
    <property type="protein sequence ID" value="JAH90146.1"/>
    <property type="molecule type" value="Transcribed_RNA"/>
</dbReference>